<dbReference type="eggNOG" id="ENOG5033R4I">
    <property type="taxonomic scope" value="Bacteria"/>
</dbReference>
<dbReference type="EMBL" id="AOFM01000014">
    <property type="protein sequence ID" value="EME72771.1"/>
    <property type="molecule type" value="Genomic_DNA"/>
</dbReference>
<dbReference type="Pfam" id="PF16244">
    <property type="entry name" value="DUF4901"/>
    <property type="match status" value="2"/>
</dbReference>
<proteinExistence type="predicted"/>
<protein>
    <recommendedName>
        <fullName evidence="1">YcdB/YcdC repeated domain-containing protein</fullName>
    </recommendedName>
</protein>
<dbReference type="InterPro" id="IPR032599">
    <property type="entry name" value="YcdB/YcdC_rep_domain"/>
</dbReference>
<dbReference type="Proteomes" id="UP000011907">
    <property type="component" value="Unassembled WGS sequence"/>
</dbReference>
<name>M5NY20_9BACI</name>
<evidence type="ECO:0000313" key="3">
    <source>
        <dbReference type="Proteomes" id="UP000011907"/>
    </source>
</evidence>
<dbReference type="RefSeq" id="WP_006640113.1">
    <property type="nucleotide sequence ID" value="NZ_AOFM01000014.1"/>
</dbReference>
<feature type="domain" description="YcdB/YcdC repeated" evidence="1">
    <location>
        <begin position="253"/>
        <end position="395"/>
    </location>
</feature>
<dbReference type="AlphaFoldDB" id="M5NY20"/>
<reference evidence="2 3" key="1">
    <citation type="journal article" date="2013" name="Genome Announc.">
        <title>Draft Whole-Genome Sequence of Bacillus sonorensis Strain L12, a Source of Nonribosomal Lipopeptides.</title>
        <authorList>
            <person name="Adimpong D.B."/>
            <person name="Sorensen K.I."/>
            <person name="Nielsen D.S."/>
            <person name="Thorsen L."/>
            <person name="Rasmussen T.B."/>
            <person name="Derkx P.M."/>
            <person name="Jespersen L."/>
        </authorList>
    </citation>
    <scope>NUCLEOTIDE SEQUENCE [LARGE SCALE GENOMIC DNA]</scope>
    <source>
        <strain evidence="2 3">L12</strain>
    </source>
</reference>
<dbReference type="GeneID" id="92851376"/>
<comment type="caution">
    <text evidence="2">The sequence shown here is derived from an EMBL/GenBank/DDBJ whole genome shotgun (WGS) entry which is preliminary data.</text>
</comment>
<dbReference type="PATRIC" id="fig|1274524.3.peg.4519"/>
<organism evidence="2 3">
    <name type="scientific">Bacillus sonorensis L12</name>
    <dbReference type="NCBI Taxonomy" id="1274524"/>
    <lineage>
        <taxon>Bacteria</taxon>
        <taxon>Bacillati</taxon>
        <taxon>Bacillota</taxon>
        <taxon>Bacilli</taxon>
        <taxon>Bacillales</taxon>
        <taxon>Bacillaceae</taxon>
        <taxon>Bacillus</taxon>
    </lineage>
</organism>
<evidence type="ECO:0000259" key="1">
    <source>
        <dbReference type="Pfam" id="PF16244"/>
    </source>
</evidence>
<gene>
    <name evidence="2" type="ORF">BSONL12_20920</name>
</gene>
<feature type="domain" description="YcdB/YcdC repeated" evidence="1">
    <location>
        <begin position="6"/>
        <end position="147"/>
    </location>
</feature>
<accession>M5NY20</accession>
<evidence type="ECO:0000313" key="2">
    <source>
        <dbReference type="EMBL" id="EME72771.1"/>
    </source>
</evidence>
<sequence>MDLNSEQLKQKAHRIGSIPSHYRLMIEECRNEQQGRALYVWADAEHQERDIAVELDHDGRLISLTKENFPFEKQTLPEEVLQQKAFQFVEYHYPDAVKEFVFQGKKVKEHAVQYTYAQTVLDLPLPQTGFSVTIGKSGEVIEFRYDGGTSSYALPTQMVDKESVISRYLDSIELNLVIEHIHHGMYEGGDDQPHLVYEAVLPKYSYPADLSEECDLAKAEVYEDDEETIPLPLLTEPERNETMDINDMIGFDPSLFRKIRETDFGTSIGTVWRKGEEPEPAGNDLAGYIAKRSQNTLKVITVKKTGKLRGVASFIKETGPAVWPEEACLKRAIQFLFRLYPRADRFFRMYPLDNTEEKQIAFFQFNLAYEGVPLRLGIANISINRTNGRVVGFQAPDIDPESLETLNPSPDISAEQANAIFASAFDLKLQWQKDCKRDENDAYRLVYRPVCPAFIDAHKGTVFRRRT</sequence>
<dbReference type="STRING" id="1274524.BSONL12_20920"/>